<comment type="caution">
    <text evidence="8">The sequence shown here is derived from an EMBL/GenBank/DDBJ whole genome shotgun (WGS) entry which is preliminary data.</text>
</comment>
<dbReference type="CDD" id="cd00609">
    <property type="entry name" value="AAT_like"/>
    <property type="match status" value="1"/>
</dbReference>
<keyword evidence="4" id="KW-0663">Pyridoxal phosphate</keyword>
<protein>
    <recommendedName>
        <fullName evidence="7">Aminotransferase class I/classII large domain-containing protein</fullName>
    </recommendedName>
</protein>
<keyword evidence="2" id="KW-0032">Aminotransferase</keyword>
<dbReference type="InterPro" id="IPR015421">
    <property type="entry name" value="PyrdxlP-dep_Trfase_major"/>
</dbReference>
<name>A0A8J5FR93_ZINOF</name>
<dbReference type="PANTHER" id="PTHR43144">
    <property type="entry name" value="AMINOTRANSFERASE"/>
    <property type="match status" value="1"/>
</dbReference>
<dbReference type="GO" id="GO:0009862">
    <property type="term" value="P:systemic acquired resistance, salicylic acid mediated signaling pathway"/>
    <property type="evidence" value="ECO:0007669"/>
    <property type="project" value="UniProtKB-ARBA"/>
</dbReference>
<sequence>MKQIAHMEKYPNAKIISLGIGDTTEPLPLLIASAMSKYSHLLSTKEGYQGYGAEQGNKELRNAIAATIYKDMGIKDTEVFISDGAQCDISRIQLLFGSNATVAAYVDSSIIIGQTGEYMRHSGTYGGIEYMKCGPENMFFPDFAGVLRTDIIFFCSPNNPTGHAASREQLEQLVEVATRNGSIIVYDSAYSDYISDDSPTSIYEIPGAKEVAIEISSFSKLAGFTGVRLGWTVVPHELSYSNGFPVHKDFDRIICTCFNGASNIAQRGGLACLSDEGRKATKNLIGVYKENARVLTDTFASMGLEVYGGTNSPYVWVYFPGRKSWDVFTEILEKTHIITVPGTGFGPGGEGFIREKCKQKTKEKKEGQKAKEKKGSEGRIHPSSPREEAKGEQE</sequence>
<evidence type="ECO:0000256" key="5">
    <source>
        <dbReference type="ARBA" id="ARBA00061511"/>
    </source>
</evidence>
<accession>A0A8J5FR93</accession>
<dbReference type="AlphaFoldDB" id="A0A8J5FR93"/>
<evidence type="ECO:0000256" key="3">
    <source>
        <dbReference type="ARBA" id="ARBA00022679"/>
    </source>
</evidence>
<feature type="region of interest" description="Disordered" evidence="6">
    <location>
        <begin position="349"/>
        <end position="394"/>
    </location>
</feature>
<dbReference type="GO" id="GO:0008483">
    <property type="term" value="F:transaminase activity"/>
    <property type="evidence" value="ECO:0007669"/>
    <property type="project" value="UniProtKB-KW"/>
</dbReference>
<dbReference type="FunFam" id="3.40.640.10:FF:000099">
    <property type="entry name" value="LL-diaminopimelate aminotransferase, chloroplastic"/>
    <property type="match status" value="1"/>
</dbReference>
<comment type="cofactor">
    <cofactor evidence="1">
        <name>pyridoxal 5'-phosphate</name>
        <dbReference type="ChEBI" id="CHEBI:597326"/>
    </cofactor>
</comment>
<evidence type="ECO:0000256" key="6">
    <source>
        <dbReference type="SAM" id="MobiDB-lite"/>
    </source>
</evidence>
<gene>
    <name evidence="8" type="ORF">ZIOFF_049438</name>
</gene>
<keyword evidence="3" id="KW-0808">Transferase</keyword>
<reference evidence="8 9" key="1">
    <citation type="submission" date="2020-08" db="EMBL/GenBank/DDBJ databases">
        <title>Plant Genome Project.</title>
        <authorList>
            <person name="Zhang R.-G."/>
        </authorList>
    </citation>
    <scope>NUCLEOTIDE SEQUENCE [LARGE SCALE GENOMIC DNA]</scope>
    <source>
        <tissue evidence="8">Rhizome</tissue>
    </source>
</reference>
<feature type="domain" description="Aminotransferase class I/classII large" evidence="7">
    <location>
        <begin position="14"/>
        <end position="354"/>
    </location>
</feature>
<dbReference type="SUPFAM" id="SSF53383">
    <property type="entry name" value="PLP-dependent transferases"/>
    <property type="match status" value="1"/>
</dbReference>
<dbReference type="InterPro" id="IPR015424">
    <property type="entry name" value="PyrdxlP-dep_Trfase"/>
</dbReference>
<dbReference type="InterPro" id="IPR015422">
    <property type="entry name" value="PyrdxlP-dep_Trfase_small"/>
</dbReference>
<evidence type="ECO:0000313" key="9">
    <source>
        <dbReference type="Proteomes" id="UP000734854"/>
    </source>
</evidence>
<dbReference type="InterPro" id="IPR019942">
    <property type="entry name" value="DapL/ALD1"/>
</dbReference>
<feature type="compositionally biased region" description="Basic and acidic residues" evidence="6">
    <location>
        <begin position="352"/>
        <end position="394"/>
    </location>
</feature>
<proteinExistence type="inferred from homology"/>
<dbReference type="GO" id="GO:0030170">
    <property type="term" value="F:pyridoxal phosphate binding"/>
    <property type="evidence" value="ECO:0007669"/>
    <property type="project" value="InterPro"/>
</dbReference>
<evidence type="ECO:0000259" key="7">
    <source>
        <dbReference type="Pfam" id="PF00155"/>
    </source>
</evidence>
<dbReference type="Gene3D" id="3.90.1150.10">
    <property type="entry name" value="Aspartate Aminotransferase, domain 1"/>
    <property type="match status" value="1"/>
</dbReference>
<dbReference type="NCBIfam" id="TIGR03542">
    <property type="entry name" value="DAPAT_plant"/>
    <property type="match status" value="1"/>
</dbReference>
<dbReference type="Proteomes" id="UP000734854">
    <property type="component" value="Unassembled WGS sequence"/>
</dbReference>
<evidence type="ECO:0000256" key="2">
    <source>
        <dbReference type="ARBA" id="ARBA00022576"/>
    </source>
</evidence>
<dbReference type="Gene3D" id="3.40.640.10">
    <property type="entry name" value="Type I PLP-dependent aspartate aminotransferase-like (Major domain)"/>
    <property type="match status" value="1"/>
</dbReference>
<organism evidence="8 9">
    <name type="scientific">Zingiber officinale</name>
    <name type="common">Ginger</name>
    <name type="synonym">Amomum zingiber</name>
    <dbReference type="NCBI Taxonomy" id="94328"/>
    <lineage>
        <taxon>Eukaryota</taxon>
        <taxon>Viridiplantae</taxon>
        <taxon>Streptophyta</taxon>
        <taxon>Embryophyta</taxon>
        <taxon>Tracheophyta</taxon>
        <taxon>Spermatophyta</taxon>
        <taxon>Magnoliopsida</taxon>
        <taxon>Liliopsida</taxon>
        <taxon>Zingiberales</taxon>
        <taxon>Zingiberaceae</taxon>
        <taxon>Zingiber</taxon>
    </lineage>
</organism>
<evidence type="ECO:0000256" key="1">
    <source>
        <dbReference type="ARBA" id="ARBA00001933"/>
    </source>
</evidence>
<keyword evidence="9" id="KW-1185">Reference proteome</keyword>
<dbReference type="Pfam" id="PF00155">
    <property type="entry name" value="Aminotran_1_2"/>
    <property type="match status" value="1"/>
</dbReference>
<dbReference type="InterPro" id="IPR004839">
    <property type="entry name" value="Aminotransferase_I/II_large"/>
</dbReference>
<dbReference type="EMBL" id="JACMSC010000013">
    <property type="protein sequence ID" value="KAG6494413.1"/>
    <property type="molecule type" value="Genomic_DNA"/>
</dbReference>
<evidence type="ECO:0000256" key="4">
    <source>
        <dbReference type="ARBA" id="ARBA00022898"/>
    </source>
</evidence>
<evidence type="ECO:0000313" key="8">
    <source>
        <dbReference type="EMBL" id="KAG6494413.1"/>
    </source>
</evidence>
<comment type="similarity">
    <text evidence="5">Belongs to the class-I pyridoxal-phosphate-dependent aminotransferase family. LL-diaminopimelate aminotransferase subfamily.</text>
</comment>